<dbReference type="EnsemblMetazoa" id="Aqu2.1.16267_001">
    <property type="protein sequence ID" value="Aqu2.1.16267_001"/>
    <property type="gene ID" value="Aqu2.1.16267"/>
</dbReference>
<sequence length="19" mass="2278">MELMLELYAIYCIKCCQLP</sequence>
<name>A0A1X7TNL1_AMPQE</name>
<reference evidence="1" key="1">
    <citation type="submission" date="2017-05" db="UniProtKB">
        <authorList>
            <consortium name="EnsemblMetazoa"/>
        </authorList>
    </citation>
    <scope>IDENTIFICATION</scope>
</reference>
<dbReference type="InParanoid" id="A0A1X7TNL1"/>
<dbReference type="AlphaFoldDB" id="A0A1X7TNL1"/>
<accession>A0A1X7TNL1</accession>
<evidence type="ECO:0000313" key="1">
    <source>
        <dbReference type="EnsemblMetazoa" id="Aqu2.1.16267_001"/>
    </source>
</evidence>
<protein>
    <submittedName>
        <fullName evidence="1">Uncharacterized protein</fullName>
    </submittedName>
</protein>
<proteinExistence type="predicted"/>
<organism evidence="1">
    <name type="scientific">Amphimedon queenslandica</name>
    <name type="common">Sponge</name>
    <dbReference type="NCBI Taxonomy" id="400682"/>
    <lineage>
        <taxon>Eukaryota</taxon>
        <taxon>Metazoa</taxon>
        <taxon>Porifera</taxon>
        <taxon>Demospongiae</taxon>
        <taxon>Heteroscleromorpha</taxon>
        <taxon>Haplosclerida</taxon>
        <taxon>Niphatidae</taxon>
        <taxon>Amphimedon</taxon>
    </lineage>
</organism>